<organism evidence="1 2">
    <name type="scientific">Candidatus Obscuribacter phosphatis</name>
    <dbReference type="NCBI Taxonomy" id="1906157"/>
    <lineage>
        <taxon>Bacteria</taxon>
        <taxon>Bacillati</taxon>
        <taxon>Candidatus Melainabacteria</taxon>
        <taxon>Candidatus Obscuribacterales</taxon>
        <taxon>Candidatus Obscuribacteraceae</taxon>
        <taxon>Candidatus Obscuribacter</taxon>
    </lineage>
</organism>
<reference evidence="1" key="1">
    <citation type="submission" date="2021-02" db="EMBL/GenBank/DDBJ databases">
        <title>Genome-Resolved Metagenomics of a Microbial Community Performing Photosynthetic Biological Nutrient Removal.</title>
        <authorList>
            <person name="Mcdaniel E.A."/>
        </authorList>
    </citation>
    <scope>NUCLEOTIDE SEQUENCE</scope>
    <source>
        <strain evidence="1">UWPOB_OBS1</strain>
    </source>
</reference>
<dbReference type="EMBL" id="JAFLCK010000055">
    <property type="protein sequence ID" value="MBN8662807.1"/>
    <property type="molecule type" value="Genomic_DNA"/>
</dbReference>
<proteinExistence type="predicted"/>
<dbReference type="Proteomes" id="UP000664277">
    <property type="component" value="Unassembled WGS sequence"/>
</dbReference>
<protein>
    <submittedName>
        <fullName evidence="1">Uncharacterized protein</fullName>
    </submittedName>
</protein>
<gene>
    <name evidence="1" type="ORF">J0M35_20735</name>
</gene>
<name>A0A8J7PR51_9BACT</name>
<comment type="caution">
    <text evidence="1">The sequence shown here is derived from an EMBL/GenBank/DDBJ whole genome shotgun (WGS) entry which is preliminary data.</text>
</comment>
<evidence type="ECO:0000313" key="2">
    <source>
        <dbReference type="Proteomes" id="UP000664277"/>
    </source>
</evidence>
<accession>A0A8J7PR51</accession>
<dbReference type="AlphaFoldDB" id="A0A8J7PR51"/>
<evidence type="ECO:0000313" key="1">
    <source>
        <dbReference type="EMBL" id="MBN8662807.1"/>
    </source>
</evidence>
<sequence>MTKVANSGSATGEPLESLAKGTVFILFIETIHPRKGLFETLNGADGWIEYREDNYDKIMGVISPFREKGKIQLFQERVKNK</sequence>